<keyword evidence="5 6" id="KW-0408">Iron</keyword>
<dbReference type="GO" id="GO:0020037">
    <property type="term" value="F:heme binding"/>
    <property type="evidence" value="ECO:0007669"/>
    <property type="project" value="InterPro"/>
</dbReference>
<evidence type="ECO:0000256" key="3">
    <source>
        <dbReference type="ARBA" id="ARBA00022723"/>
    </source>
</evidence>
<keyword evidence="1" id="KW-0813">Transport</keyword>
<feature type="region of interest" description="Disordered" evidence="7">
    <location>
        <begin position="20"/>
        <end position="92"/>
    </location>
</feature>
<dbReference type="InterPro" id="IPR036909">
    <property type="entry name" value="Cyt_c-like_dom_sf"/>
</dbReference>
<evidence type="ECO:0000256" key="4">
    <source>
        <dbReference type="ARBA" id="ARBA00022982"/>
    </source>
</evidence>
<dbReference type="Proteomes" id="UP000187495">
    <property type="component" value="Unassembled WGS sequence"/>
</dbReference>
<dbReference type="Pfam" id="PF13442">
    <property type="entry name" value="Cytochrome_CBB3"/>
    <property type="match status" value="1"/>
</dbReference>
<protein>
    <submittedName>
        <fullName evidence="10">Cytochrome C oxidase, cbb3-type, subunit III</fullName>
    </submittedName>
</protein>
<accession>A0A1N7E754</accession>
<dbReference type="STRING" id="34061.B0189_04520"/>
<evidence type="ECO:0000259" key="9">
    <source>
        <dbReference type="PROSITE" id="PS51007"/>
    </source>
</evidence>
<sequence length="215" mass="22080">MKKAVLFSVAAMLAATTMANQTKQTEPAQAATATTTAPAETAKTEDAAKADTTAADSAAKADGGDAAPAEDAAATDAAAPAEKAEEVPQDSPQVQKLVAMYPNLIARIAPYGKVCFADEEDKCDINITVLAPAVEGQAREGKDLYKAICSTCHDAGLVGAPKFGTADWAPRIAKGKAALYQSAINGFNAMPARGGADISDEEVQNAVDYIIEQSS</sequence>
<dbReference type="Gene3D" id="1.10.760.10">
    <property type="entry name" value="Cytochrome c-like domain"/>
    <property type="match status" value="1"/>
</dbReference>
<dbReference type="PRINTS" id="PR00607">
    <property type="entry name" value="CYTCHROMECIE"/>
</dbReference>
<feature type="compositionally biased region" description="Low complexity" evidence="7">
    <location>
        <begin position="22"/>
        <end position="41"/>
    </location>
</feature>
<evidence type="ECO:0000313" key="11">
    <source>
        <dbReference type="Proteomes" id="UP000187495"/>
    </source>
</evidence>
<dbReference type="InterPro" id="IPR009056">
    <property type="entry name" value="Cyt_c-like_dom"/>
</dbReference>
<dbReference type="InterPro" id="IPR002323">
    <property type="entry name" value="Cyt_CIE"/>
</dbReference>
<feature type="compositionally biased region" description="Low complexity" evidence="7">
    <location>
        <begin position="50"/>
        <end position="81"/>
    </location>
</feature>
<proteinExistence type="predicted"/>
<keyword evidence="4" id="KW-0249">Electron transport</keyword>
<dbReference type="PANTHER" id="PTHR40942">
    <property type="match status" value="1"/>
</dbReference>
<evidence type="ECO:0000256" key="8">
    <source>
        <dbReference type="SAM" id="SignalP"/>
    </source>
</evidence>
<dbReference type="GO" id="GO:0005506">
    <property type="term" value="F:iron ion binding"/>
    <property type="evidence" value="ECO:0007669"/>
    <property type="project" value="InterPro"/>
</dbReference>
<dbReference type="EMBL" id="FTNU01000003">
    <property type="protein sequence ID" value="SIR83874.1"/>
    <property type="molecule type" value="Genomic_DNA"/>
</dbReference>
<feature type="domain" description="Cytochrome c" evidence="9">
    <location>
        <begin position="136"/>
        <end position="214"/>
    </location>
</feature>
<dbReference type="AlphaFoldDB" id="A0A1N7E754"/>
<evidence type="ECO:0000256" key="5">
    <source>
        <dbReference type="ARBA" id="ARBA00023004"/>
    </source>
</evidence>
<feature type="signal peptide" evidence="8">
    <location>
        <begin position="1"/>
        <end position="19"/>
    </location>
</feature>
<organism evidence="10 11">
    <name type="scientific">Moraxella cuniculi DSM 21768</name>
    <dbReference type="NCBI Taxonomy" id="1122245"/>
    <lineage>
        <taxon>Bacteria</taxon>
        <taxon>Pseudomonadati</taxon>
        <taxon>Pseudomonadota</taxon>
        <taxon>Gammaproteobacteria</taxon>
        <taxon>Moraxellales</taxon>
        <taxon>Moraxellaceae</taxon>
        <taxon>Moraxella</taxon>
    </lineage>
</organism>
<evidence type="ECO:0000256" key="7">
    <source>
        <dbReference type="SAM" id="MobiDB-lite"/>
    </source>
</evidence>
<feature type="chain" id="PRO_5012071490" evidence="8">
    <location>
        <begin position="20"/>
        <end position="215"/>
    </location>
</feature>
<dbReference type="GO" id="GO:0009055">
    <property type="term" value="F:electron transfer activity"/>
    <property type="evidence" value="ECO:0007669"/>
    <property type="project" value="InterPro"/>
</dbReference>
<evidence type="ECO:0000256" key="2">
    <source>
        <dbReference type="ARBA" id="ARBA00022617"/>
    </source>
</evidence>
<name>A0A1N7E754_9GAMM</name>
<dbReference type="PANTHER" id="PTHR40942:SF4">
    <property type="entry name" value="CYTOCHROME C5"/>
    <property type="match status" value="1"/>
</dbReference>
<keyword evidence="2 6" id="KW-0349">Heme</keyword>
<reference evidence="11" key="1">
    <citation type="submission" date="2017-01" db="EMBL/GenBank/DDBJ databases">
        <authorList>
            <person name="Varghese N."/>
            <person name="Submissions S."/>
        </authorList>
    </citation>
    <scope>NUCLEOTIDE SEQUENCE [LARGE SCALE GENOMIC DNA]</scope>
    <source>
        <strain evidence="11">DSM 21768</strain>
    </source>
</reference>
<evidence type="ECO:0000313" key="10">
    <source>
        <dbReference type="EMBL" id="SIR83874.1"/>
    </source>
</evidence>
<dbReference type="PROSITE" id="PS51007">
    <property type="entry name" value="CYTC"/>
    <property type="match status" value="1"/>
</dbReference>
<dbReference type="SUPFAM" id="SSF46626">
    <property type="entry name" value="Cytochrome c"/>
    <property type="match status" value="1"/>
</dbReference>
<evidence type="ECO:0000256" key="6">
    <source>
        <dbReference type="PROSITE-ProRule" id="PRU00433"/>
    </source>
</evidence>
<evidence type="ECO:0000256" key="1">
    <source>
        <dbReference type="ARBA" id="ARBA00022448"/>
    </source>
</evidence>
<gene>
    <name evidence="10" type="ORF">SAMN02745664_103139</name>
</gene>
<keyword evidence="3 6" id="KW-0479">Metal-binding</keyword>
<keyword evidence="11" id="KW-1185">Reference proteome</keyword>
<keyword evidence="8" id="KW-0732">Signal</keyword>